<reference evidence="1" key="1">
    <citation type="submission" date="2024-11" db="EMBL/GenBank/DDBJ databases">
        <title>Sequencing of Borrelia variable plasmids from multiple Borrelia sensu lato isolates.</title>
        <authorList>
            <person name="Mongodin E.F."/>
            <person name="Rudenko N."/>
            <person name="Fraser C.M."/>
            <person name="Schutzer S."/>
            <person name="Luft B."/>
            <person name="Morgan R."/>
            <person name="Casjens S."/>
            <person name="Qiu W."/>
        </authorList>
    </citation>
    <scope>NUCLEOTIDE SEQUENCE</scope>
    <source>
        <strain evidence="1">21038</strain>
    </source>
</reference>
<dbReference type="Proteomes" id="UP001305787">
    <property type="component" value="Plasmid lp28-8"/>
</dbReference>
<geneLocation type="plasmid" evidence="1 2">
    <name>lp28-8</name>
</geneLocation>
<accession>A0ACD5G6E0</accession>
<gene>
    <name evidence="1" type="ORF">QIA45_05295</name>
</gene>
<evidence type="ECO:0000313" key="1">
    <source>
        <dbReference type="EMBL" id="XOU13298.1"/>
    </source>
</evidence>
<keyword evidence="1" id="KW-0614">Plasmid</keyword>
<proteinExistence type="predicted"/>
<dbReference type="EMBL" id="CP179265">
    <property type="protein sequence ID" value="XOU13298.1"/>
    <property type="molecule type" value="Genomic_DNA"/>
</dbReference>
<evidence type="ECO:0000313" key="2">
    <source>
        <dbReference type="Proteomes" id="UP001305787"/>
    </source>
</evidence>
<name>A0ACD5G6E0_BORAD</name>
<sequence length="81" mass="9467">MTGDRFIDHQNLQEILEEFQNTIAIDMESAAMAQVAFNFKIPFIIIQGISDIVNNENNYDDYKKFIRKASGEFYKNSRKIN</sequence>
<organism evidence="1 2">
    <name type="scientific">Borrelia andersonii</name>
    <name type="common">Borreliella andersonii</name>
    <dbReference type="NCBI Taxonomy" id="42109"/>
    <lineage>
        <taxon>Bacteria</taxon>
        <taxon>Pseudomonadati</taxon>
        <taxon>Spirochaetota</taxon>
        <taxon>Spirochaetia</taxon>
        <taxon>Spirochaetales</taxon>
        <taxon>Borreliaceae</taxon>
        <taxon>Borreliella</taxon>
    </lineage>
</organism>
<protein>
    <submittedName>
        <fullName evidence="1">5'-nucleosidase</fullName>
    </submittedName>
</protein>
<keyword evidence="2" id="KW-1185">Reference proteome</keyword>